<sequence length="68" mass="7732">MFDGFWDNVFRYPRYLISIVLGIFLNTLEPLFPLLKRPVALIAILGLFIGGLFFVTLTVRAMLGLNTI</sequence>
<dbReference type="PANTHER" id="PTHR36049:SF3">
    <property type="match status" value="1"/>
</dbReference>
<accession>A0A1B7X1J3</accession>
<evidence type="ECO:0008006" key="4">
    <source>
        <dbReference type="Google" id="ProtNLM"/>
    </source>
</evidence>
<dbReference type="EMBL" id="LJOW01000063">
    <property type="protein sequence ID" value="OBQ43245.1"/>
    <property type="molecule type" value="Genomic_DNA"/>
</dbReference>
<gene>
    <name evidence="2" type="ORF">AN484_13440</name>
</gene>
<name>A0A1B7X1J3_APHFL</name>
<evidence type="ECO:0000313" key="2">
    <source>
        <dbReference type="EMBL" id="OBQ43245.1"/>
    </source>
</evidence>
<protein>
    <recommendedName>
        <fullName evidence="4">DUF751 domain-containing protein</fullName>
    </recommendedName>
</protein>
<comment type="caution">
    <text evidence="2">The sequence shown here is derived from an EMBL/GenBank/DDBJ whole genome shotgun (WGS) entry which is preliminary data.</text>
</comment>
<organism evidence="2 3">
    <name type="scientific">Aphanizomenon flos-aquae WA102</name>
    <dbReference type="NCBI Taxonomy" id="1710896"/>
    <lineage>
        <taxon>Bacteria</taxon>
        <taxon>Bacillati</taxon>
        <taxon>Cyanobacteriota</taxon>
        <taxon>Cyanophyceae</taxon>
        <taxon>Nostocales</taxon>
        <taxon>Aphanizomenonaceae</taxon>
        <taxon>Aphanizomenon</taxon>
    </lineage>
</organism>
<dbReference type="PANTHER" id="PTHR36049">
    <property type="entry name" value="TRANSMEMBRANE PROTEIN"/>
    <property type="match status" value="1"/>
</dbReference>
<evidence type="ECO:0000313" key="3">
    <source>
        <dbReference type="Proteomes" id="UP000092093"/>
    </source>
</evidence>
<feature type="transmembrane region" description="Helical" evidence="1">
    <location>
        <begin position="39"/>
        <end position="63"/>
    </location>
</feature>
<proteinExistence type="predicted"/>
<keyword evidence="1" id="KW-1133">Transmembrane helix</keyword>
<dbReference type="PATRIC" id="fig|1710896.3.peg.1610"/>
<dbReference type="Proteomes" id="UP000092093">
    <property type="component" value="Unassembled WGS sequence"/>
</dbReference>
<dbReference type="AlphaFoldDB" id="A0A1B7X1J3"/>
<reference evidence="2 3" key="1">
    <citation type="submission" date="2015-09" db="EMBL/GenBank/DDBJ databases">
        <title>Aphanizomenon flos-aquae WA102.</title>
        <authorList>
            <person name="Driscoll C."/>
        </authorList>
    </citation>
    <scope>NUCLEOTIDE SEQUENCE [LARGE SCALE GENOMIC DNA]</scope>
    <source>
        <strain evidence="2">WA102</strain>
    </source>
</reference>
<keyword evidence="1" id="KW-0472">Membrane</keyword>
<dbReference type="InterPro" id="IPR008470">
    <property type="entry name" value="Uncharacterised_Ycf33"/>
</dbReference>
<keyword evidence="1" id="KW-0812">Transmembrane</keyword>
<evidence type="ECO:0000256" key="1">
    <source>
        <dbReference type="SAM" id="Phobius"/>
    </source>
</evidence>
<feature type="transmembrane region" description="Helical" evidence="1">
    <location>
        <begin position="12"/>
        <end position="32"/>
    </location>
</feature>
<dbReference type="Pfam" id="PF05421">
    <property type="entry name" value="DUF751"/>
    <property type="match status" value="1"/>
</dbReference>